<evidence type="ECO:0000259" key="8">
    <source>
        <dbReference type="Pfam" id="PF11597"/>
    </source>
</evidence>
<dbReference type="InterPro" id="IPR021643">
    <property type="entry name" value="Mediator_Med13_N"/>
</dbReference>
<dbReference type="STRING" id="407821.A0A087U1U7"/>
<evidence type="ECO:0000256" key="4">
    <source>
        <dbReference type="ARBA" id="ARBA00022491"/>
    </source>
</evidence>
<name>A0A087U1U7_STEMI</name>
<keyword evidence="6" id="KW-0804">Transcription</keyword>
<dbReference type="Proteomes" id="UP000054359">
    <property type="component" value="Unassembled WGS sequence"/>
</dbReference>
<dbReference type="PANTHER" id="PTHR48249">
    <property type="entry name" value="MEDIATOR OF RNA POLYMERASE II TRANSCRIPTION SUBUNIT 13"/>
    <property type="match status" value="1"/>
</dbReference>
<dbReference type="GO" id="GO:0016592">
    <property type="term" value="C:mediator complex"/>
    <property type="evidence" value="ECO:0007669"/>
    <property type="project" value="TreeGrafter"/>
</dbReference>
<gene>
    <name evidence="9" type="ORF">X975_01982</name>
</gene>
<evidence type="ECO:0000256" key="2">
    <source>
        <dbReference type="ARBA" id="ARBA00009354"/>
    </source>
</evidence>
<organism evidence="9 10">
    <name type="scientific">Stegodyphus mimosarum</name>
    <name type="common">African social velvet spider</name>
    <dbReference type="NCBI Taxonomy" id="407821"/>
    <lineage>
        <taxon>Eukaryota</taxon>
        <taxon>Metazoa</taxon>
        <taxon>Ecdysozoa</taxon>
        <taxon>Arthropoda</taxon>
        <taxon>Chelicerata</taxon>
        <taxon>Arachnida</taxon>
        <taxon>Araneae</taxon>
        <taxon>Araneomorphae</taxon>
        <taxon>Entelegynae</taxon>
        <taxon>Eresoidea</taxon>
        <taxon>Eresidae</taxon>
        <taxon>Stegodyphus</taxon>
    </lineage>
</organism>
<keyword evidence="10" id="KW-1185">Reference proteome</keyword>
<dbReference type="EMBL" id="KK117754">
    <property type="protein sequence ID" value="KFM71336.1"/>
    <property type="molecule type" value="Genomic_DNA"/>
</dbReference>
<protein>
    <recommendedName>
        <fullName evidence="3">Mediator of RNA polymerase II transcription subunit 13</fullName>
    </recommendedName>
</protein>
<dbReference type="Pfam" id="PF11597">
    <property type="entry name" value="Med13_N"/>
    <property type="match status" value="1"/>
</dbReference>
<proteinExistence type="inferred from homology"/>
<evidence type="ECO:0000256" key="7">
    <source>
        <dbReference type="ARBA" id="ARBA00023242"/>
    </source>
</evidence>
<dbReference type="GO" id="GO:0003713">
    <property type="term" value="F:transcription coactivator activity"/>
    <property type="evidence" value="ECO:0007669"/>
    <property type="project" value="TreeGrafter"/>
</dbReference>
<dbReference type="PANTHER" id="PTHR48249:SF3">
    <property type="entry name" value="MEDIATOR OF RNA POLYMERASE II TRANSCRIPTION SUBUNIT 13"/>
    <property type="match status" value="1"/>
</dbReference>
<keyword evidence="7" id="KW-0539">Nucleus</keyword>
<sequence length="169" mass="19561">MTHPNFVTNGASLEDCHTNFFALADLCGIKWRRFYAESVLCIEPLDDPVLSSFSKCLATDILCVWRRVASQGQEQHRHNLQDGNQLNYKKELWVFWYGEEPDLTGLVSSELTADPEHGSWESGLSYECRTLLFKALHNLIERNLLSRGYSRLGKWFVQPYDSSEKTIRR</sequence>
<reference evidence="9 10" key="1">
    <citation type="submission" date="2013-11" db="EMBL/GenBank/DDBJ databases">
        <title>Genome sequencing of Stegodyphus mimosarum.</title>
        <authorList>
            <person name="Bechsgaard J."/>
        </authorList>
    </citation>
    <scope>NUCLEOTIDE SEQUENCE [LARGE SCALE GENOMIC DNA]</scope>
</reference>
<comment type="similarity">
    <text evidence="2">Belongs to the Mediator complex subunit 13 family.</text>
</comment>
<evidence type="ECO:0000313" key="9">
    <source>
        <dbReference type="EMBL" id="KFM71336.1"/>
    </source>
</evidence>
<keyword evidence="4" id="KW-0678">Repressor</keyword>
<evidence type="ECO:0000313" key="10">
    <source>
        <dbReference type="Proteomes" id="UP000054359"/>
    </source>
</evidence>
<evidence type="ECO:0000256" key="5">
    <source>
        <dbReference type="ARBA" id="ARBA00023015"/>
    </source>
</evidence>
<comment type="subcellular location">
    <subcellularLocation>
        <location evidence="1">Nucleus</location>
    </subcellularLocation>
</comment>
<feature type="domain" description="Mediator complex subunit Med13 N-terminal" evidence="8">
    <location>
        <begin position="12"/>
        <end position="161"/>
    </location>
</feature>
<dbReference type="GO" id="GO:0045944">
    <property type="term" value="P:positive regulation of transcription by RNA polymerase II"/>
    <property type="evidence" value="ECO:0007669"/>
    <property type="project" value="TreeGrafter"/>
</dbReference>
<accession>A0A087U1U7</accession>
<evidence type="ECO:0000256" key="3">
    <source>
        <dbReference type="ARBA" id="ARBA00019618"/>
    </source>
</evidence>
<keyword evidence="5" id="KW-0805">Transcription regulation</keyword>
<evidence type="ECO:0000256" key="1">
    <source>
        <dbReference type="ARBA" id="ARBA00004123"/>
    </source>
</evidence>
<dbReference type="OMA" id="WHRYSSI"/>
<evidence type="ECO:0000256" key="6">
    <source>
        <dbReference type="ARBA" id="ARBA00023163"/>
    </source>
</evidence>
<dbReference type="OrthoDB" id="6433013at2759"/>
<feature type="non-terminal residue" evidence="9">
    <location>
        <position position="169"/>
    </location>
</feature>
<dbReference type="InterPro" id="IPR051139">
    <property type="entry name" value="Mediator_complx_sub13"/>
</dbReference>
<dbReference type="AlphaFoldDB" id="A0A087U1U7"/>